<dbReference type="Proteomes" id="UP000249169">
    <property type="component" value="Unassembled WGS sequence"/>
</dbReference>
<keyword evidence="3" id="KW-1185">Reference proteome</keyword>
<gene>
    <name evidence="2" type="ORF">DL240_04175</name>
</gene>
<dbReference type="RefSeq" id="WP_111728588.1">
    <property type="nucleotide sequence ID" value="NZ_QHKO01000001.1"/>
</dbReference>
<sequence length="396" mass="41499">MMTSKKNMLRSGILAGLATVLMAFGVGCGEGEQESKCGENEAYLLIGEGPAQCYTKCSVGEDGVDPCGEGLECRGSGDTAVCREATDTNPDPDPDPDPGACEAETACTSYCEALYGACIDEQCDPNGTVTVALEDGSNQTITVSEFEIELCMNGLSQQDPDTGEVVEYVPSCVARAANEVACEQIEAQAEQIAGQGCGNDVGGKMFVCTELNSYLFNFGSEVFDQCGCEVNPISEACATDEDCSTEAYTGQCISEFEGTTFPEGMCVASCLPGEPGTLRYDRLCGGDTGICFTDPANTQAGICMRSCSDVAECPRGVDEGYGCLPTLTYPGGDAIGSCTLAECTPENADTACEEGQVCHTNGFCVNSCENDDQCETDQICNTDTGSCDAKWVNIFE</sequence>
<proteinExistence type="predicted"/>
<comment type="caution">
    <text evidence="2">The sequence shown here is derived from an EMBL/GenBank/DDBJ whole genome shotgun (WGS) entry which is preliminary data.</text>
</comment>
<keyword evidence="1" id="KW-0732">Signal</keyword>
<evidence type="ECO:0000313" key="2">
    <source>
        <dbReference type="EMBL" id="RAL25416.1"/>
    </source>
</evidence>
<feature type="signal peptide" evidence="1">
    <location>
        <begin position="1"/>
        <end position="23"/>
    </location>
</feature>
<feature type="chain" id="PRO_5016293125" description="Multiple EGF-like-domain protein 3" evidence="1">
    <location>
        <begin position="24"/>
        <end position="396"/>
    </location>
</feature>
<organism evidence="2 3">
    <name type="scientific">Lujinxingia litoralis</name>
    <dbReference type="NCBI Taxonomy" id="2211119"/>
    <lineage>
        <taxon>Bacteria</taxon>
        <taxon>Deltaproteobacteria</taxon>
        <taxon>Bradymonadales</taxon>
        <taxon>Lujinxingiaceae</taxon>
        <taxon>Lujinxingia</taxon>
    </lineage>
</organism>
<accession>A0A328CCH2</accession>
<evidence type="ECO:0008006" key="4">
    <source>
        <dbReference type="Google" id="ProtNLM"/>
    </source>
</evidence>
<protein>
    <recommendedName>
        <fullName evidence="4">Multiple EGF-like-domain protein 3</fullName>
    </recommendedName>
</protein>
<dbReference type="OrthoDB" id="5505016at2"/>
<evidence type="ECO:0000256" key="1">
    <source>
        <dbReference type="SAM" id="SignalP"/>
    </source>
</evidence>
<reference evidence="2 3" key="1">
    <citation type="submission" date="2018-05" db="EMBL/GenBank/DDBJ databases">
        <title>Lujinxingia marina gen. nov. sp. nov., a new facultative anaerobic member of the class Deltaproteobacteria, and proposal of Lujinxingaceae fam. nov.</title>
        <authorList>
            <person name="Li C.-M."/>
        </authorList>
    </citation>
    <scope>NUCLEOTIDE SEQUENCE [LARGE SCALE GENOMIC DNA]</scope>
    <source>
        <strain evidence="2 3">B210</strain>
    </source>
</reference>
<dbReference type="PROSITE" id="PS51257">
    <property type="entry name" value="PROKAR_LIPOPROTEIN"/>
    <property type="match status" value="1"/>
</dbReference>
<dbReference type="AlphaFoldDB" id="A0A328CCH2"/>
<dbReference type="EMBL" id="QHKO01000001">
    <property type="protein sequence ID" value="RAL25416.1"/>
    <property type="molecule type" value="Genomic_DNA"/>
</dbReference>
<name>A0A328CCH2_9DELT</name>
<evidence type="ECO:0000313" key="3">
    <source>
        <dbReference type="Proteomes" id="UP000249169"/>
    </source>
</evidence>